<dbReference type="AlphaFoldDB" id="A0AB74USA9"/>
<evidence type="ECO:0000313" key="2">
    <source>
        <dbReference type="EMBL" id="XIA19162.1"/>
    </source>
</evidence>
<dbReference type="Pfam" id="PF11750">
    <property type="entry name" value="DUF3307"/>
    <property type="match status" value="1"/>
</dbReference>
<protein>
    <submittedName>
        <fullName evidence="2">DUF3307 domain-containing protein</fullName>
    </submittedName>
</protein>
<sequence>MILFLLIAAHALADYPLQGDFLAANKARTGPNYVPWWQALLAHAFIHGGFVAVITGVWWLGALEVAIHAVTDHLKCESRIGINTDQAIHVACKLTWAAIALGLF</sequence>
<accession>A0AB74USA9</accession>
<organism evidence="2">
    <name type="scientific">Rhodanobacter sp. FW102-FHT14D07</name>
    <dbReference type="NCBI Taxonomy" id="3351462"/>
    <lineage>
        <taxon>Bacteria</taxon>
        <taxon>Pseudomonadati</taxon>
        <taxon>Pseudomonadota</taxon>
        <taxon>Gammaproteobacteria</taxon>
        <taxon>Lysobacterales</taxon>
        <taxon>Rhodanobacteraceae</taxon>
        <taxon>Rhodanobacter</taxon>
    </lineage>
</organism>
<dbReference type="EMBL" id="CP170721">
    <property type="protein sequence ID" value="XIA19162.1"/>
    <property type="molecule type" value="Genomic_DNA"/>
</dbReference>
<reference evidence="2" key="1">
    <citation type="submission" date="2024-10" db="EMBL/GenBank/DDBJ databases">
        <authorList>
            <person name="Lesea H.P."/>
            <person name="Kuehl J.V."/>
            <person name="Chandonia J.-M."/>
        </authorList>
    </citation>
    <scope>NUCLEOTIDE SEQUENCE</scope>
    <source>
        <strain evidence="2">FW102-FHT14D07</strain>
    </source>
</reference>
<dbReference type="InterPro" id="IPR021737">
    <property type="entry name" value="Phage_phiKZ_Orf197"/>
</dbReference>
<dbReference type="RefSeq" id="WP_395119655.1">
    <property type="nucleotide sequence ID" value="NZ_CP170721.1"/>
</dbReference>
<keyword evidence="1" id="KW-1133">Transmembrane helix</keyword>
<keyword evidence="1" id="KW-0472">Membrane</keyword>
<evidence type="ECO:0000256" key="1">
    <source>
        <dbReference type="SAM" id="Phobius"/>
    </source>
</evidence>
<name>A0AB74USA9_9GAMM</name>
<feature type="transmembrane region" description="Helical" evidence="1">
    <location>
        <begin position="37"/>
        <end position="60"/>
    </location>
</feature>
<gene>
    <name evidence="2" type="ORF">ACFYG5_03185</name>
</gene>
<proteinExistence type="predicted"/>
<keyword evidence="1" id="KW-0812">Transmembrane</keyword>